<protein>
    <submittedName>
        <fullName evidence="2">Uncharacterized protein</fullName>
    </submittedName>
</protein>
<keyword evidence="1" id="KW-0812">Transmembrane</keyword>
<organism evidence="2">
    <name type="scientific">Zooxanthella nutricula</name>
    <dbReference type="NCBI Taxonomy" id="1333877"/>
    <lineage>
        <taxon>Eukaryota</taxon>
        <taxon>Sar</taxon>
        <taxon>Alveolata</taxon>
        <taxon>Dinophyceae</taxon>
        <taxon>Peridiniales</taxon>
        <taxon>Peridiniales incertae sedis</taxon>
        <taxon>Zooxanthella</taxon>
    </lineage>
</organism>
<keyword evidence="1" id="KW-1133">Transmembrane helix</keyword>
<name>A0A6U6GT50_9DINO</name>
<sequence>MPVLKHLDDEVALLAPAGSAPSRTARSRRLRALLAGASVAALAVAGLVLAIPAALPRAPARASTADSGGLALVETAQCAGEGQDCHSAGCCLDGGDAGLQCWEKNKYYAVCARNQTCAKGVHFGETHGYYDQYGKFHLDEWSCEKLGERSRPGCETYGAKEDCPMDHCERFSSGKCMAKCGQFSSRESCPGTHCVWDGSTCAMDTCSALGEDCGSTKCCSAGRGAGGTQCFRKNEFWATCMNFCDANSTQANWSCEALGNRTAFPAPCSWAGKDCAQTHCCANQGFSCLVKDSTWSACVQTTKHSTWMDTPVAPPKGWKGTKLGGWNQEWLVSAAAPGAPLLGVSMFCFMAVLPDSVEVELAKVAERNRQGIYACNESLLLNSWKSSAAGWDTGEATLVNTAVFFKVWDQVKQDGRYIKYDWTVKADADCAFLPDRLRSHIWGLRVPAGAALYLKNTNADASLSNGQFLGAIEVFTNKAVQLYFDNEAGCKESMGENSGEDGFFKGCMDGLGVGFMHDGEMLKPDYAASYCRTAGRAAFHPLKDPAVLQNCYNAALGKPIDWSHNTAPGAPIR</sequence>
<feature type="transmembrane region" description="Helical" evidence="1">
    <location>
        <begin position="32"/>
        <end position="55"/>
    </location>
</feature>
<dbReference type="AlphaFoldDB" id="A0A6U6GT50"/>
<keyword evidence="1" id="KW-0472">Membrane</keyword>
<gene>
    <name evidence="2" type="ORF">BRAN1462_LOCUS2219</name>
</gene>
<accession>A0A6U6GT50</accession>
<evidence type="ECO:0000313" key="2">
    <source>
        <dbReference type="EMBL" id="CAD9490174.1"/>
    </source>
</evidence>
<dbReference type="EMBL" id="HBGW01003377">
    <property type="protein sequence ID" value="CAD9490174.1"/>
    <property type="molecule type" value="Transcribed_RNA"/>
</dbReference>
<evidence type="ECO:0000256" key="1">
    <source>
        <dbReference type="SAM" id="Phobius"/>
    </source>
</evidence>
<reference evidence="2" key="1">
    <citation type="submission" date="2021-01" db="EMBL/GenBank/DDBJ databases">
        <authorList>
            <person name="Corre E."/>
            <person name="Pelletier E."/>
            <person name="Niang G."/>
            <person name="Scheremetjew M."/>
            <person name="Finn R."/>
            <person name="Kale V."/>
            <person name="Holt S."/>
            <person name="Cochrane G."/>
            <person name="Meng A."/>
            <person name="Brown T."/>
            <person name="Cohen L."/>
        </authorList>
    </citation>
    <scope>NUCLEOTIDE SEQUENCE</scope>
    <source>
        <strain evidence="2">RCC3387</strain>
    </source>
</reference>
<proteinExistence type="predicted"/>